<feature type="transmembrane region" description="Helical" evidence="1">
    <location>
        <begin position="12"/>
        <end position="32"/>
    </location>
</feature>
<dbReference type="EMBL" id="L33971">
    <property type="protein sequence ID" value="AAA91083.1"/>
    <property type="molecule type" value="Genomic_DNA"/>
</dbReference>
<keyword evidence="1" id="KW-0472">Membrane</keyword>
<keyword evidence="1" id="KW-1133">Transmembrane helix</keyword>
<organism evidence="2">
    <name type="scientific">Leporid herpesvirus 1</name>
    <dbReference type="NCBI Taxonomy" id="46017"/>
    <lineage>
        <taxon>Viruses</taxon>
        <taxon>Duplodnaviria</taxon>
        <taxon>Heunggongvirae</taxon>
        <taxon>Peploviricota</taxon>
        <taxon>Herviviricetes</taxon>
        <taxon>Herpesvirales</taxon>
        <taxon>Orthoherpesviridae</taxon>
        <taxon>Gammaherpesvirinae</taxon>
        <taxon>Rhadinovirus</taxon>
    </lineage>
</organism>
<evidence type="ECO:0000313" key="2">
    <source>
        <dbReference type="EMBL" id="AAA91083.1"/>
    </source>
</evidence>
<accession>Q69274</accession>
<sequence>MFYIRQYNCLNCICTMGYIWILFLFLPIVYIVTNQESVSNITDVDYIIVPSDVNSRDYNVSVHIKFGNQTYNVDGLNLLSFLYALLWNLSNATEAENTLMQICNQVKRSYIASYDSTHNISVTV</sequence>
<name>Q69274_9GAMA</name>
<reference evidence="2" key="1">
    <citation type="submission" date="1996-03" db="EMBL/GenBank/DDBJ databases">
        <title>Nucleotide and amino acid sequence anaylsis of the uracil-DNA glycosiadase and flanking genes in the cottontail herpesvirus genome.</title>
        <authorList>
            <person name="Foulon T."/>
            <person name="Berthelot N."/>
            <person name="Nardeux P.C."/>
            <person name="Sheldrick P."/>
        </authorList>
    </citation>
    <scope>NUCLEOTIDE SEQUENCE</scope>
</reference>
<protein>
    <submittedName>
        <fullName evidence="2">EBV BKRF2 homologue</fullName>
    </submittedName>
</protein>
<keyword evidence="1" id="KW-0812">Transmembrane</keyword>
<evidence type="ECO:0000256" key="1">
    <source>
        <dbReference type="SAM" id="Phobius"/>
    </source>
</evidence>
<proteinExistence type="predicted"/>